<dbReference type="Proteomes" id="UP001605036">
    <property type="component" value="Unassembled WGS sequence"/>
</dbReference>
<protein>
    <submittedName>
        <fullName evidence="2">Uncharacterized protein</fullName>
    </submittedName>
</protein>
<accession>A0ABD1ZP16</accession>
<proteinExistence type="predicted"/>
<feature type="region of interest" description="Disordered" evidence="1">
    <location>
        <begin position="78"/>
        <end position="127"/>
    </location>
</feature>
<name>A0ABD1ZP16_9MARC</name>
<reference evidence="2 3" key="1">
    <citation type="submission" date="2024-09" db="EMBL/GenBank/DDBJ databases">
        <title>Chromosome-scale assembly of Riccia fluitans.</title>
        <authorList>
            <person name="Paukszto L."/>
            <person name="Sawicki J."/>
            <person name="Karawczyk K."/>
            <person name="Piernik-Szablinska J."/>
            <person name="Szczecinska M."/>
            <person name="Mazdziarz M."/>
        </authorList>
    </citation>
    <scope>NUCLEOTIDE SEQUENCE [LARGE SCALE GENOMIC DNA]</scope>
    <source>
        <strain evidence="2">Rf_01</strain>
        <tissue evidence="2">Aerial parts of the thallus</tissue>
    </source>
</reference>
<gene>
    <name evidence="2" type="ORF">R1flu_021319</name>
</gene>
<feature type="region of interest" description="Disordered" evidence="1">
    <location>
        <begin position="23"/>
        <end position="50"/>
    </location>
</feature>
<dbReference type="AlphaFoldDB" id="A0ABD1ZP16"/>
<organism evidence="2 3">
    <name type="scientific">Riccia fluitans</name>
    <dbReference type="NCBI Taxonomy" id="41844"/>
    <lineage>
        <taxon>Eukaryota</taxon>
        <taxon>Viridiplantae</taxon>
        <taxon>Streptophyta</taxon>
        <taxon>Embryophyta</taxon>
        <taxon>Marchantiophyta</taxon>
        <taxon>Marchantiopsida</taxon>
        <taxon>Marchantiidae</taxon>
        <taxon>Marchantiales</taxon>
        <taxon>Ricciaceae</taxon>
        <taxon>Riccia</taxon>
    </lineage>
</organism>
<feature type="compositionally biased region" description="Polar residues" evidence="1">
    <location>
        <begin position="81"/>
        <end position="92"/>
    </location>
</feature>
<dbReference type="EMBL" id="JBHFFA010000001">
    <property type="protein sequence ID" value="KAL2653191.1"/>
    <property type="molecule type" value="Genomic_DNA"/>
</dbReference>
<keyword evidence="3" id="KW-1185">Reference proteome</keyword>
<comment type="caution">
    <text evidence="2">The sequence shown here is derived from an EMBL/GenBank/DDBJ whole genome shotgun (WGS) entry which is preliminary data.</text>
</comment>
<evidence type="ECO:0000256" key="1">
    <source>
        <dbReference type="SAM" id="MobiDB-lite"/>
    </source>
</evidence>
<evidence type="ECO:0000313" key="2">
    <source>
        <dbReference type="EMBL" id="KAL2653191.1"/>
    </source>
</evidence>
<sequence length="127" mass="13647">MTTRLADKDKTVYTGPDPATVERCTYKGTKGGVGHDSRLGTPEQQQLQQEQSIAKQMVRCCPLGDKIFESSYYLDPELGNLPNSSISVTTSKYPKADRAPKGNLSGKENSAAAAGQADRAPKGNLSR</sequence>
<evidence type="ECO:0000313" key="3">
    <source>
        <dbReference type="Proteomes" id="UP001605036"/>
    </source>
</evidence>